<evidence type="ECO:0000313" key="2">
    <source>
        <dbReference type="EMBL" id="ARS91294.1"/>
    </source>
</evidence>
<dbReference type="Proteomes" id="UP000250088">
    <property type="component" value="Chromosome"/>
</dbReference>
<organism evidence="2 3">
    <name type="scientific">Natrarchaeobaculum aegyptiacum</name>
    <dbReference type="NCBI Taxonomy" id="745377"/>
    <lineage>
        <taxon>Archaea</taxon>
        <taxon>Methanobacteriati</taxon>
        <taxon>Methanobacteriota</taxon>
        <taxon>Stenosarchaea group</taxon>
        <taxon>Halobacteria</taxon>
        <taxon>Halobacteriales</taxon>
        <taxon>Natrialbaceae</taxon>
        <taxon>Natrarchaeobaculum</taxon>
    </lineage>
</organism>
<sequence>MIRNRLFRHGPVEPPGFDPSAVPDRPIDGTQQLGGQEYYCRTVESPDETWTVAFGRSTSDSESRLFRIQDGQIVDERPVTHPINGAIADDGTVALVSGTDSTKIGSTLEVFGSDEPVFSRRFDATLGRPAICTDGDLVAISTRPPTSTVYLIDVSSSEERATCSVHGRTPRVLGFHGDDRHLYVGIGSGETPYLGMDVDGDIVWGCERYQATRPLRDRVESAFEIVRP</sequence>
<dbReference type="InterPro" id="IPR011048">
    <property type="entry name" value="Haem_d1_sf"/>
</dbReference>
<dbReference type="KEGG" id="naj:B1756_17245"/>
<name>A0A2Z2I0W7_9EURY</name>
<evidence type="ECO:0000256" key="1">
    <source>
        <dbReference type="SAM" id="MobiDB-lite"/>
    </source>
</evidence>
<reference evidence="3" key="1">
    <citation type="submission" date="2017-02" db="EMBL/GenBank/DDBJ databases">
        <title>Natronthermophilus aegyptiacus gen. nov.,sp. nov., an aerobic, extremely halophilic alkalithermophilic archaeon isolated from the athalassohaline Wadi An Natrun, Egypt.</title>
        <authorList>
            <person name="Zhao B."/>
        </authorList>
    </citation>
    <scope>NUCLEOTIDE SEQUENCE [LARGE SCALE GENOMIC DNA]</scope>
    <source>
        <strain evidence="3">JW/NM-HA 15</strain>
    </source>
</reference>
<feature type="region of interest" description="Disordered" evidence="1">
    <location>
        <begin position="1"/>
        <end position="31"/>
    </location>
</feature>
<dbReference type="EMBL" id="CP019893">
    <property type="protein sequence ID" value="ARS91294.1"/>
    <property type="molecule type" value="Genomic_DNA"/>
</dbReference>
<evidence type="ECO:0000313" key="3">
    <source>
        <dbReference type="Proteomes" id="UP000250088"/>
    </source>
</evidence>
<dbReference type="AlphaFoldDB" id="A0A2Z2I0W7"/>
<proteinExistence type="predicted"/>
<protein>
    <submittedName>
        <fullName evidence="2">Uncharacterized protein</fullName>
    </submittedName>
</protein>
<dbReference type="RefSeq" id="WP_086889663.1">
    <property type="nucleotide sequence ID" value="NZ_CP019893.1"/>
</dbReference>
<dbReference type="SUPFAM" id="SSF51004">
    <property type="entry name" value="C-terminal (heme d1) domain of cytochrome cd1-nitrite reductase"/>
    <property type="match status" value="1"/>
</dbReference>
<dbReference type="OrthoDB" id="190004at2157"/>
<accession>A0A2Z2I0W7</accession>
<dbReference type="GeneID" id="32895857"/>
<keyword evidence="3" id="KW-1185">Reference proteome</keyword>
<gene>
    <name evidence="2" type="ORF">B1756_17245</name>
</gene>